<sequence>MHLVIIIALVSDMRAMGYGTTVLRRIPAADVAQRDCSRSAFPLPSAREYFTRHWHEKLSSTIMEERWCRFNTMLLSIASFWVTQP</sequence>
<dbReference type="Proteomes" id="UP000308600">
    <property type="component" value="Unassembled WGS sequence"/>
</dbReference>
<reference evidence="1 2" key="1">
    <citation type="journal article" date="2019" name="Nat. Ecol. Evol.">
        <title>Megaphylogeny resolves global patterns of mushroom evolution.</title>
        <authorList>
            <person name="Varga T."/>
            <person name="Krizsan K."/>
            <person name="Foldi C."/>
            <person name="Dima B."/>
            <person name="Sanchez-Garcia M."/>
            <person name="Sanchez-Ramirez S."/>
            <person name="Szollosi G.J."/>
            <person name="Szarkandi J.G."/>
            <person name="Papp V."/>
            <person name="Albert L."/>
            <person name="Andreopoulos W."/>
            <person name="Angelini C."/>
            <person name="Antonin V."/>
            <person name="Barry K.W."/>
            <person name="Bougher N.L."/>
            <person name="Buchanan P."/>
            <person name="Buyck B."/>
            <person name="Bense V."/>
            <person name="Catcheside P."/>
            <person name="Chovatia M."/>
            <person name="Cooper J."/>
            <person name="Damon W."/>
            <person name="Desjardin D."/>
            <person name="Finy P."/>
            <person name="Geml J."/>
            <person name="Haridas S."/>
            <person name="Hughes K."/>
            <person name="Justo A."/>
            <person name="Karasinski D."/>
            <person name="Kautmanova I."/>
            <person name="Kiss B."/>
            <person name="Kocsube S."/>
            <person name="Kotiranta H."/>
            <person name="LaButti K.M."/>
            <person name="Lechner B.E."/>
            <person name="Liimatainen K."/>
            <person name="Lipzen A."/>
            <person name="Lukacs Z."/>
            <person name="Mihaltcheva S."/>
            <person name="Morgado L.N."/>
            <person name="Niskanen T."/>
            <person name="Noordeloos M.E."/>
            <person name="Ohm R.A."/>
            <person name="Ortiz-Santana B."/>
            <person name="Ovrebo C."/>
            <person name="Racz N."/>
            <person name="Riley R."/>
            <person name="Savchenko A."/>
            <person name="Shiryaev A."/>
            <person name="Soop K."/>
            <person name="Spirin V."/>
            <person name="Szebenyi C."/>
            <person name="Tomsovsky M."/>
            <person name="Tulloss R.E."/>
            <person name="Uehling J."/>
            <person name="Grigoriev I.V."/>
            <person name="Vagvolgyi C."/>
            <person name="Papp T."/>
            <person name="Martin F.M."/>
            <person name="Miettinen O."/>
            <person name="Hibbett D.S."/>
            <person name="Nagy L.G."/>
        </authorList>
    </citation>
    <scope>NUCLEOTIDE SEQUENCE [LARGE SCALE GENOMIC DNA]</scope>
    <source>
        <strain evidence="1 2">NL-1719</strain>
    </source>
</reference>
<evidence type="ECO:0000313" key="1">
    <source>
        <dbReference type="EMBL" id="TFK71777.1"/>
    </source>
</evidence>
<name>A0ACD3B1M1_9AGAR</name>
<organism evidence="1 2">
    <name type="scientific">Pluteus cervinus</name>
    <dbReference type="NCBI Taxonomy" id="181527"/>
    <lineage>
        <taxon>Eukaryota</taxon>
        <taxon>Fungi</taxon>
        <taxon>Dikarya</taxon>
        <taxon>Basidiomycota</taxon>
        <taxon>Agaricomycotina</taxon>
        <taxon>Agaricomycetes</taxon>
        <taxon>Agaricomycetidae</taxon>
        <taxon>Agaricales</taxon>
        <taxon>Pluteineae</taxon>
        <taxon>Pluteaceae</taxon>
        <taxon>Pluteus</taxon>
    </lineage>
</organism>
<dbReference type="EMBL" id="ML208293">
    <property type="protein sequence ID" value="TFK71777.1"/>
    <property type="molecule type" value="Genomic_DNA"/>
</dbReference>
<accession>A0ACD3B1M1</accession>
<gene>
    <name evidence="1" type="ORF">BDN72DRAFT_408574</name>
</gene>
<protein>
    <submittedName>
        <fullName evidence="1">Uncharacterized protein</fullName>
    </submittedName>
</protein>
<proteinExistence type="predicted"/>
<evidence type="ECO:0000313" key="2">
    <source>
        <dbReference type="Proteomes" id="UP000308600"/>
    </source>
</evidence>
<keyword evidence="2" id="KW-1185">Reference proteome</keyword>